<feature type="domain" description="Protein FecR C-terminal" evidence="5">
    <location>
        <begin position="285"/>
        <end position="345"/>
    </location>
</feature>
<gene>
    <name evidence="6" type="ORF">BXY39_1752</name>
</gene>
<protein>
    <submittedName>
        <fullName evidence="6">FecR family protein</fullName>
    </submittedName>
</protein>
<feature type="domain" description="FecR protein" evidence="3">
    <location>
        <begin position="130"/>
        <end position="221"/>
    </location>
</feature>
<dbReference type="InterPro" id="IPR032508">
    <property type="entry name" value="FecR_C"/>
</dbReference>
<evidence type="ECO:0000256" key="1">
    <source>
        <dbReference type="SAM" id="MobiDB-lite"/>
    </source>
</evidence>
<dbReference type="PIRSF" id="PIRSF018266">
    <property type="entry name" value="FecR"/>
    <property type="match status" value="1"/>
</dbReference>
<dbReference type="Pfam" id="PF16220">
    <property type="entry name" value="DUF4880"/>
    <property type="match status" value="1"/>
</dbReference>
<dbReference type="Pfam" id="PF16344">
    <property type="entry name" value="FecR_C"/>
    <property type="match status" value="1"/>
</dbReference>
<dbReference type="PANTHER" id="PTHR30273">
    <property type="entry name" value="PERIPLASMIC SIGNAL SENSOR AND SIGMA FACTOR ACTIVATOR FECR-RELATED"/>
    <property type="match status" value="1"/>
</dbReference>
<feature type="transmembrane region" description="Helical" evidence="2">
    <location>
        <begin position="102"/>
        <end position="122"/>
    </location>
</feature>
<evidence type="ECO:0000259" key="4">
    <source>
        <dbReference type="Pfam" id="PF16220"/>
    </source>
</evidence>
<dbReference type="PANTHER" id="PTHR30273:SF2">
    <property type="entry name" value="PROTEIN FECR"/>
    <property type="match status" value="1"/>
</dbReference>
<dbReference type="OrthoDB" id="7185479at2"/>
<dbReference type="Pfam" id="PF04773">
    <property type="entry name" value="FecR"/>
    <property type="match status" value="1"/>
</dbReference>
<dbReference type="Gene3D" id="3.55.50.30">
    <property type="match status" value="1"/>
</dbReference>
<name>A0A3M0CFA7_9PROT</name>
<evidence type="ECO:0000313" key="6">
    <source>
        <dbReference type="EMBL" id="RMB07665.1"/>
    </source>
</evidence>
<comment type="caution">
    <text evidence="6">The sequence shown here is derived from an EMBL/GenBank/DDBJ whole genome shotgun (WGS) entry which is preliminary data.</text>
</comment>
<dbReference type="InterPro" id="IPR032623">
    <property type="entry name" value="FecR_N"/>
</dbReference>
<dbReference type="Proteomes" id="UP000271227">
    <property type="component" value="Unassembled WGS sequence"/>
</dbReference>
<dbReference type="GO" id="GO:0016989">
    <property type="term" value="F:sigma factor antagonist activity"/>
    <property type="evidence" value="ECO:0007669"/>
    <property type="project" value="TreeGrafter"/>
</dbReference>
<feature type="compositionally biased region" description="Low complexity" evidence="1">
    <location>
        <begin position="368"/>
        <end position="377"/>
    </location>
</feature>
<dbReference type="InterPro" id="IPR012373">
    <property type="entry name" value="Ferrdict_sens_TM"/>
</dbReference>
<keyword evidence="2" id="KW-0472">Membrane</keyword>
<feature type="region of interest" description="Disordered" evidence="1">
    <location>
        <begin position="224"/>
        <end position="244"/>
    </location>
</feature>
<sequence>MTMPIHDDDRIRAEAYDWVAELTDADVSPQTRDAFEQWRRRDPRHDQIYARVARTAALAGEIPAHDLAVLRGPATWRERLAGVITGLLDAVRPHGRWSVPRVAVAGLAAMCLAVVLAGLVTLRPPAPQVHTTAVAEIRDVLLADGSTVTLGARSRIDVRFTDGGRHVRLLEGEAFFSVASDAARPFFVEADETLVRVVGTKFGMRRGPSGLRVAVEEGVVEVSRPANRRQSGAPTRPVDSDVADRPAPAAVLTAGKQIVSTTDTAISADQVKDIAAPPSAWRDGRLIYENASFSDIIADINRYYHGQLVIISDDLADLRFSSVFRTDEIDSVVDSLPAYLPVELIRQGNSRILIRSLPAHRQNPDAVPASTPSAATALETTIG</sequence>
<dbReference type="AlphaFoldDB" id="A0A3M0CFA7"/>
<keyword evidence="2" id="KW-0812">Transmembrane</keyword>
<evidence type="ECO:0000259" key="5">
    <source>
        <dbReference type="Pfam" id="PF16344"/>
    </source>
</evidence>
<dbReference type="InterPro" id="IPR006860">
    <property type="entry name" value="FecR"/>
</dbReference>
<proteinExistence type="predicted"/>
<dbReference type="InParanoid" id="A0A3M0CFA7"/>
<dbReference type="Gene3D" id="2.60.120.1440">
    <property type="match status" value="1"/>
</dbReference>
<dbReference type="FunCoup" id="A0A3M0CFA7">
    <property type="interactions" value="95"/>
</dbReference>
<feature type="region of interest" description="Disordered" evidence="1">
    <location>
        <begin position="362"/>
        <end position="383"/>
    </location>
</feature>
<dbReference type="EMBL" id="REFR01000011">
    <property type="protein sequence ID" value="RMB07665.1"/>
    <property type="molecule type" value="Genomic_DNA"/>
</dbReference>
<feature type="domain" description="FecR N-terminal" evidence="4">
    <location>
        <begin position="14"/>
        <end position="54"/>
    </location>
</feature>
<organism evidence="6 7">
    <name type="scientific">Eilatimonas milleporae</name>
    <dbReference type="NCBI Taxonomy" id="911205"/>
    <lineage>
        <taxon>Bacteria</taxon>
        <taxon>Pseudomonadati</taxon>
        <taxon>Pseudomonadota</taxon>
        <taxon>Alphaproteobacteria</taxon>
        <taxon>Kordiimonadales</taxon>
        <taxon>Kordiimonadaceae</taxon>
        <taxon>Eilatimonas</taxon>
    </lineage>
</organism>
<evidence type="ECO:0000313" key="7">
    <source>
        <dbReference type="Proteomes" id="UP000271227"/>
    </source>
</evidence>
<evidence type="ECO:0000256" key="2">
    <source>
        <dbReference type="SAM" id="Phobius"/>
    </source>
</evidence>
<reference evidence="6 7" key="1">
    <citation type="submission" date="2018-10" db="EMBL/GenBank/DDBJ databases">
        <title>Genomic Encyclopedia of Archaeal and Bacterial Type Strains, Phase II (KMG-II): from individual species to whole genera.</title>
        <authorList>
            <person name="Goeker M."/>
        </authorList>
    </citation>
    <scope>NUCLEOTIDE SEQUENCE [LARGE SCALE GENOMIC DNA]</scope>
    <source>
        <strain evidence="6 7">DSM 25217</strain>
    </source>
</reference>
<evidence type="ECO:0000259" key="3">
    <source>
        <dbReference type="Pfam" id="PF04773"/>
    </source>
</evidence>
<keyword evidence="7" id="KW-1185">Reference proteome</keyword>
<keyword evidence="2" id="KW-1133">Transmembrane helix</keyword>
<accession>A0A3M0CFA7</accession>